<dbReference type="AlphaFoldDB" id="A0AAD5L3S9"/>
<reference evidence="10 11" key="1">
    <citation type="submission" date="2022-05" db="EMBL/GenBank/DDBJ databases">
        <title>A multi-omics perspective on studying reproductive biology in Daphnia sinensis.</title>
        <authorList>
            <person name="Jia J."/>
        </authorList>
    </citation>
    <scope>NUCLEOTIDE SEQUENCE [LARGE SCALE GENOMIC DNA]</scope>
    <source>
        <strain evidence="10 11">WSL</strain>
    </source>
</reference>
<organism evidence="10 11">
    <name type="scientific">Daphnia sinensis</name>
    <dbReference type="NCBI Taxonomy" id="1820382"/>
    <lineage>
        <taxon>Eukaryota</taxon>
        <taxon>Metazoa</taxon>
        <taxon>Ecdysozoa</taxon>
        <taxon>Arthropoda</taxon>
        <taxon>Crustacea</taxon>
        <taxon>Branchiopoda</taxon>
        <taxon>Diplostraca</taxon>
        <taxon>Cladocera</taxon>
        <taxon>Anomopoda</taxon>
        <taxon>Daphniidae</taxon>
        <taxon>Daphnia</taxon>
        <taxon>Daphnia similis group</taxon>
    </lineage>
</organism>
<dbReference type="InterPro" id="IPR029058">
    <property type="entry name" value="AB_hydrolase_fold"/>
</dbReference>
<evidence type="ECO:0000256" key="1">
    <source>
        <dbReference type="ARBA" id="ARBA00010701"/>
    </source>
</evidence>
<evidence type="ECO:0000313" key="11">
    <source>
        <dbReference type="Proteomes" id="UP000820818"/>
    </source>
</evidence>
<feature type="signal peptide" evidence="7">
    <location>
        <begin position="1"/>
        <end position="24"/>
    </location>
</feature>
<dbReference type="GO" id="GO:0016787">
    <property type="term" value="F:hydrolase activity"/>
    <property type="evidence" value="ECO:0007669"/>
    <property type="project" value="UniProtKB-KW"/>
</dbReference>
<evidence type="ECO:0000256" key="5">
    <source>
        <dbReference type="ARBA" id="ARBA00023098"/>
    </source>
</evidence>
<evidence type="ECO:0000313" key="10">
    <source>
        <dbReference type="EMBL" id="KAI9554735.1"/>
    </source>
</evidence>
<dbReference type="GO" id="GO:0016042">
    <property type="term" value="P:lipid catabolic process"/>
    <property type="evidence" value="ECO:0007669"/>
    <property type="project" value="UniProtKB-KW"/>
</dbReference>
<keyword evidence="3" id="KW-0378">Hydrolase</keyword>
<feature type="domain" description="Partial AB-hydrolase lipase" evidence="8">
    <location>
        <begin position="526"/>
        <end position="587"/>
    </location>
</feature>
<dbReference type="SUPFAM" id="SSF53474">
    <property type="entry name" value="alpha/beta-Hydrolases"/>
    <property type="match status" value="2"/>
</dbReference>
<comment type="caution">
    <text evidence="10">The sequence shown here is derived from an EMBL/GenBank/DDBJ whole genome shotgun (WGS) entry which is preliminary data.</text>
</comment>
<name>A0AAD5L3S9_9CRUS</name>
<evidence type="ECO:0000256" key="6">
    <source>
        <dbReference type="ARBA" id="ARBA00023180"/>
    </source>
</evidence>
<dbReference type="Proteomes" id="UP000820818">
    <property type="component" value="Linkage Group LG8"/>
</dbReference>
<dbReference type="EMBL" id="WJBH02000008">
    <property type="protein sequence ID" value="KAI9554735.1"/>
    <property type="molecule type" value="Genomic_DNA"/>
</dbReference>
<feature type="chain" id="PRO_5042094625" evidence="7">
    <location>
        <begin position="25"/>
        <end position="894"/>
    </location>
</feature>
<dbReference type="Gene3D" id="3.40.50.1820">
    <property type="entry name" value="alpha/beta hydrolase"/>
    <property type="match status" value="2"/>
</dbReference>
<dbReference type="FunFam" id="3.40.50.1820:FF:000021">
    <property type="entry name" value="Lipase"/>
    <property type="match status" value="2"/>
</dbReference>
<evidence type="ECO:0000256" key="3">
    <source>
        <dbReference type="ARBA" id="ARBA00022801"/>
    </source>
</evidence>
<dbReference type="PANTHER" id="PTHR11005">
    <property type="entry name" value="LYSOSOMAL ACID LIPASE-RELATED"/>
    <property type="match status" value="1"/>
</dbReference>
<gene>
    <name evidence="10" type="ORF">GHT06_020011</name>
</gene>
<keyword evidence="4" id="KW-0442">Lipid degradation</keyword>
<dbReference type="Pfam" id="PF12146">
    <property type="entry name" value="Hydrolase_4"/>
    <property type="match status" value="1"/>
</dbReference>
<evidence type="ECO:0000259" key="9">
    <source>
        <dbReference type="Pfam" id="PF12146"/>
    </source>
</evidence>
<proteinExistence type="inferred from homology"/>
<evidence type="ECO:0000256" key="4">
    <source>
        <dbReference type="ARBA" id="ARBA00022963"/>
    </source>
</evidence>
<evidence type="ECO:0000259" key="8">
    <source>
        <dbReference type="Pfam" id="PF04083"/>
    </source>
</evidence>
<feature type="domain" description="Partial AB-hydrolase lipase" evidence="8">
    <location>
        <begin position="76"/>
        <end position="131"/>
    </location>
</feature>
<keyword evidence="2 7" id="KW-0732">Signal</keyword>
<dbReference type="InterPro" id="IPR006693">
    <property type="entry name" value="AB_hydrolase_lipase"/>
</dbReference>
<keyword evidence="11" id="KW-1185">Reference proteome</keyword>
<comment type="similarity">
    <text evidence="1">Belongs to the AB hydrolase superfamily. Lipase family.</text>
</comment>
<keyword evidence="5" id="KW-0443">Lipid metabolism</keyword>
<feature type="domain" description="Serine aminopeptidase S33" evidence="9">
    <location>
        <begin position="135"/>
        <end position="260"/>
    </location>
</feature>
<keyword evidence="6" id="KW-0325">Glycoprotein</keyword>
<sequence>MTYRITNSCGCFLLLMTLICNYQCSDMFVNENAQPEDTAHEWNTTENFIPNGEKQLNVQGRTRPNLKEASMNTVGIIKNRGYPFETHSVTSNDGYILELHRIPYGKKMAPKVSGRPIFLQHGLMSSDNVWLLLPDALAYTLADAGYDVWMGNARGNTYSRRHVSLDPSKEEYWNFSFDEMGNYDIPAIIDFVLEKTGSQKMSYVGHSMGCTMFFICMSLHPELNDKIDVMIALAPAVSMAESTAPLIVNQAPFSAQIKWVLDLIGVRAYQPVDSVWNNLRKRYCGPNLFLRYSLCQNTLFSSSGDDYHTIDLNLLPIIDGHNPAGTSVNTAVHYAQNYLAGQTFQRFDFGGQKNQLRYGQATPPTYDLSKVTSNVFIFWGQNDKQVECSPQIVHAKHVCRYGQMVFIHGFRFLQAVRAALLVKTDIFLHVRQIVNNQSGTNSSFVRLSNVAKMSCRIMNARCYFLLMMTLNHALQCNDIVINETAQSVDNARVLNKAQHVTRPTGKQLNVHQRNRPNPNEASLTTPELIIGRGYPVEIHSVKTSDGYILELHRIPYGKGQKMASNVSRRPVFLQHGILTTDNVWLINQDGLGFVLADAGYDVWMGNARGNTYSRRHVKLDPSKEEYWNFSFDEMGNYDIPAVINFVLAKTGSQKMSYIGHSMGCTMFFICMSLRPELNDKIDVMIALAPAVSMAESTAPLAVYQAPFAEQIKFVFDLIGVRAYEPVDTYWNNLRKRYCGPNLFLRYSLCRNTIFSSSDDEYHAFDLNILPIIDGHNPAGTSVKTAVHYAQNYMTGQTFQRYDFGQRENLLRYGQTTPPTYDLNKVTCNVFIFWGQRDKVSAPKDIAWLANKLGNLKASIMIEDPLWNHLSFLFSSDAKRLVYDKILPLLPLPTF</sequence>
<protein>
    <submittedName>
        <fullName evidence="10">Uncharacterized protein</fullName>
    </submittedName>
</protein>
<dbReference type="InterPro" id="IPR022742">
    <property type="entry name" value="Hydrolase_4"/>
</dbReference>
<dbReference type="Pfam" id="PF04083">
    <property type="entry name" value="Abhydro_lipase"/>
    <property type="match status" value="2"/>
</dbReference>
<accession>A0AAD5L3S9</accession>
<evidence type="ECO:0000256" key="2">
    <source>
        <dbReference type="ARBA" id="ARBA00022729"/>
    </source>
</evidence>
<evidence type="ECO:0000256" key="7">
    <source>
        <dbReference type="SAM" id="SignalP"/>
    </source>
</evidence>